<accession>A0A2S6APT9</accession>
<dbReference type="AlphaFoldDB" id="A0A2S6APT9"/>
<gene>
    <name evidence="1" type="ORF">C5E45_16345</name>
</gene>
<dbReference type="Pfam" id="PF19691">
    <property type="entry name" value="DUF6192"/>
    <property type="match status" value="1"/>
</dbReference>
<evidence type="ECO:0000313" key="1">
    <source>
        <dbReference type="EMBL" id="PPJ37219.1"/>
    </source>
</evidence>
<sequence length="206" mass="23420">MEGVSFYIYKIFAGRGGEDGLDERYELLTHPPKNKRTNEYRWDTDSAAREAGWRPKTPTSDQERIDRIHDLAKDDSVASRVITDFLRRPTVAFDAMADKTARHAVNEAQFDHARLNVGRGNKQQKLAKRVEHSIEYIDLITACTQFVTNAGRIVPDLRGHDFTAEERERVHTNLAKVRATADWIETAVDTGNVGVDEALERLLRGE</sequence>
<proteinExistence type="predicted"/>
<comment type="caution">
    <text evidence="1">The sequence shown here is derived from an EMBL/GenBank/DDBJ whole genome shotgun (WGS) entry which is preliminary data.</text>
</comment>
<dbReference type="Proteomes" id="UP000239874">
    <property type="component" value="Unassembled WGS sequence"/>
</dbReference>
<organism evidence="1 2">
    <name type="scientific">Nocardia nova</name>
    <dbReference type="NCBI Taxonomy" id="37330"/>
    <lineage>
        <taxon>Bacteria</taxon>
        <taxon>Bacillati</taxon>
        <taxon>Actinomycetota</taxon>
        <taxon>Actinomycetes</taxon>
        <taxon>Mycobacteriales</taxon>
        <taxon>Nocardiaceae</taxon>
        <taxon>Nocardia</taxon>
    </lineage>
</organism>
<reference evidence="1 2" key="1">
    <citation type="submission" date="2018-02" db="EMBL/GenBank/DDBJ databases">
        <title>8 Nocardia nova and 1 Nocardia cyriacigeorgica strain used for evolution to TMP-SMX.</title>
        <authorList>
            <person name="Mehta H."/>
            <person name="Weng J."/>
            <person name="Shamoo Y."/>
        </authorList>
    </citation>
    <scope>NUCLEOTIDE SEQUENCE [LARGE SCALE GENOMIC DNA]</scope>
    <source>
        <strain evidence="1 2">MDA3139</strain>
    </source>
</reference>
<dbReference type="InterPro" id="IPR045683">
    <property type="entry name" value="DUF6192"/>
</dbReference>
<protein>
    <submittedName>
        <fullName evidence="1">Uncharacterized protein</fullName>
    </submittedName>
</protein>
<name>A0A2S6APT9_9NOCA</name>
<evidence type="ECO:0000313" key="2">
    <source>
        <dbReference type="Proteomes" id="UP000239874"/>
    </source>
</evidence>
<dbReference type="EMBL" id="PSZC01000010">
    <property type="protein sequence ID" value="PPJ37219.1"/>
    <property type="molecule type" value="Genomic_DNA"/>
</dbReference>